<dbReference type="AlphaFoldDB" id="A0A367JD91"/>
<comment type="caution">
    <text evidence="1">The sequence shown here is derived from an EMBL/GenBank/DDBJ whole genome shotgun (WGS) entry which is preliminary data.</text>
</comment>
<keyword evidence="2" id="KW-1185">Reference proteome</keyword>
<protein>
    <submittedName>
        <fullName evidence="1">Uncharacterized protein</fullName>
    </submittedName>
</protein>
<proteinExistence type="predicted"/>
<dbReference type="OrthoDB" id="2409026at2759"/>
<organism evidence="1 2">
    <name type="scientific">Rhizopus stolonifer</name>
    <name type="common">Rhizopus nigricans</name>
    <dbReference type="NCBI Taxonomy" id="4846"/>
    <lineage>
        <taxon>Eukaryota</taxon>
        <taxon>Fungi</taxon>
        <taxon>Fungi incertae sedis</taxon>
        <taxon>Mucoromycota</taxon>
        <taxon>Mucoromycotina</taxon>
        <taxon>Mucoromycetes</taxon>
        <taxon>Mucorales</taxon>
        <taxon>Mucorineae</taxon>
        <taxon>Rhizopodaceae</taxon>
        <taxon>Rhizopus</taxon>
    </lineage>
</organism>
<name>A0A367JD91_RHIST</name>
<evidence type="ECO:0000313" key="2">
    <source>
        <dbReference type="Proteomes" id="UP000253551"/>
    </source>
</evidence>
<gene>
    <name evidence="1" type="ORF">CU098_009384</name>
</gene>
<evidence type="ECO:0000313" key="1">
    <source>
        <dbReference type="EMBL" id="RCH87903.1"/>
    </source>
</evidence>
<dbReference type="Proteomes" id="UP000253551">
    <property type="component" value="Unassembled WGS sequence"/>
</dbReference>
<dbReference type="EMBL" id="PJQM01003627">
    <property type="protein sequence ID" value="RCH87903.1"/>
    <property type="molecule type" value="Genomic_DNA"/>
</dbReference>
<reference evidence="1 2" key="1">
    <citation type="journal article" date="2018" name="G3 (Bethesda)">
        <title>Phylogenetic and Phylogenomic Definition of Rhizopus Species.</title>
        <authorList>
            <person name="Gryganskyi A.P."/>
            <person name="Golan J."/>
            <person name="Dolatabadi S."/>
            <person name="Mondo S."/>
            <person name="Robb S."/>
            <person name="Idnurm A."/>
            <person name="Muszewska A."/>
            <person name="Steczkiewicz K."/>
            <person name="Masonjones S."/>
            <person name="Liao H.L."/>
            <person name="Gajdeczka M.T."/>
            <person name="Anike F."/>
            <person name="Vuek A."/>
            <person name="Anishchenko I.M."/>
            <person name="Voigt K."/>
            <person name="de Hoog G.S."/>
            <person name="Smith M.E."/>
            <person name="Heitman J."/>
            <person name="Vilgalys R."/>
            <person name="Stajich J.E."/>
        </authorList>
    </citation>
    <scope>NUCLEOTIDE SEQUENCE [LARGE SCALE GENOMIC DNA]</scope>
    <source>
        <strain evidence="1 2">LSU 92-RS-03</strain>
    </source>
</reference>
<feature type="non-terminal residue" evidence="1">
    <location>
        <position position="123"/>
    </location>
</feature>
<sequence length="123" mass="14358">MKIKKPMPLYLRAPPQDLLVRELFLGLRITLSSEVVDEYDTHNIEDFYLNDNIPLSSVDAANNLRDKKIFYHDVVMYLLVMETYLKLKDTLAWTFLKNCEELVNGAEPTPNEDRILRSNTNHS</sequence>
<accession>A0A367JD91</accession>